<dbReference type="EC" id="2.7.13.3" evidence="2"/>
<protein>
    <recommendedName>
        <fullName evidence="2">histidine kinase</fullName>
        <ecNumber evidence="2">2.7.13.3</ecNumber>
    </recommendedName>
</protein>
<evidence type="ECO:0000256" key="7">
    <source>
        <dbReference type="ARBA" id="ARBA00022840"/>
    </source>
</evidence>
<dbReference type="KEGG" id="thyd:TTHT_0288"/>
<dbReference type="InterPro" id="IPR036890">
    <property type="entry name" value="HATPase_C_sf"/>
</dbReference>
<keyword evidence="9" id="KW-0175">Coiled coil</keyword>
<accession>A0A7R6PDT8</accession>
<keyword evidence="3" id="KW-0597">Phosphoprotein</keyword>
<dbReference type="PANTHER" id="PTHR43065">
    <property type="entry name" value="SENSOR HISTIDINE KINASE"/>
    <property type="match status" value="1"/>
</dbReference>
<dbReference type="InterPro" id="IPR004358">
    <property type="entry name" value="Sig_transdc_His_kin-like_C"/>
</dbReference>
<dbReference type="AlphaFoldDB" id="A0A7R6PDT8"/>
<dbReference type="PRINTS" id="PR00344">
    <property type="entry name" value="BCTRLSENSOR"/>
</dbReference>
<evidence type="ECO:0000256" key="4">
    <source>
        <dbReference type="ARBA" id="ARBA00022679"/>
    </source>
</evidence>
<proteinExistence type="predicted"/>
<keyword evidence="7" id="KW-0067">ATP-binding</keyword>
<dbReference type="GO" id="GO:0000160">
    <property type="term" value="P:phosphorelay signal transduction system"/>
    <property type="evidence" value="ECO:0007669"/>
    <property type="project" value="UniProtKB-KW"/>
</dbReference>
<dbReference type="PANTHER" id="PTHR43065:SF10">
    <property type="entry name" value="PEROXIDE STRESS-ACTIVATED HISTIDINE KINASE MAK3"/>
    <property type="match status" value="1"/>
</dbReference>
<gene>
    <name evidence="11" type="ORF">TTHT_0288</name>
</gene>
<dbReference type="InterPro" id="IPR003594">
    <property type="entry name" value="HATPase_dom"/>
</dbReference>
<evidence type="ECO:0000313" key="11">
    <source>
        <dbReference type="EMBL" id="BBB31909.1"/>
    </source>
</evidence>
<name>A0A7R6PDT8_9BACT</name>
<keyword evidence="8" id="KW-0902">Two-component regulatory system</keyword>
<dbReference type="SUPFAM" id="SSF55874">
    <property type="entry name" value="ATPase domain of HSP90 chaperone/DNA topoisomerase II/histidine kinase"/>
    <property type="match status" value="2"/>
</dbReference>
<evidence type="ECO:0000259" key="10">
    <source>
        <dbReference type="PROSITE" id="PS50109"/>
    </source>
</evidence>
<evidence type="ECO:0000256" key="6">
    <source>
        <dbReference type="ARBA" id="ARBA00022777"/>
    </source>
</evidence>
<dbReference type="Pfam" id="PF02518">
    <property type="entry name" value="HATPase_c"/>
    <property type="match status" value="1"/>
</dbReference>
<keyword evidence="5" id="KW-0547">Nucleotide-binding</keyword>
<dbReference type="PROSITE" id="PS50109">
    <property type="entry name" value="HIS_KIN"/>
    <property type="match status" value="1"/>
</dbReference>
<feature type="coiled-coil region" evidence="9">
    <location>
        <begin position="547"/>
        <end position="603"/>
    </location>
</feature>
<evidence type="ECO:0000256" key="3">
    <source>
        <dbReference type="ARBA" id="ARBA00022553"/>
    </source>
</evidence>
<dbReference type="GO" id="GO:0004673">
    <property type="term" value="F:protein histidine kinase activity"/>
    <property type="evidence" value="ECO:0007669"/>
    <property type="project" value="UniProtKB-EC"/>
</dbReference>
<keyword evidence="12" id="KW-1185">Reference proteome</keyword>
<dbReference type="SMART" id="SM00387">
    <property type="entry name" value="HATPase_c"/>
    <property type="match status" value="1"/>
</dbReference>
<dbReference type="InterPro" id="IPR005467">
    <property type="entry name" value="His_kinase_dom"/>
</dbReference>
<keyword evidence="4" id="KW-0808">Transferase</keyword>
<evidence type="ECO:0000256" key="9">
    <source>
        <dbReference type="SAM" id="Coils"/>
    </source>
</evidence>
<dbReference type="Proteomes" id="UP000595564">
    <property type="component" value="Chromosome"/>
</dbReference>
<evidence type="ECO:0000313" key="12">
    <source>
        <dbReference type="Proteomes" id="UP000595564"/>
    </source>
</evidence>
<dbReference type="Gene3D" id="3.30.565.10">
    <property type="entry name" value="Histidine kinase-like ATPase, C-terminal domain"/>
    <property type="match status" value="2"/>
</dbReference>
<dbReference type="EMBL" id="AP017470">
    <property type="protein sequence ID" value="BBB31909.1"/>
    <property type="molecule type" value="Genomic_DNA"/>
</dbReference>
<keyword evidence="6 11" id="KW-0418">Kinase</keyword>
<dbReference type="GO" id="GO:0005524">
    <property type="term" value="F:ATP binding"/>
    <property type="evidence" value="ECO:0007669"/>
    <property type="project" value="UniProtKB-KW"/>
</dbReference>
<organism evidence="11 12">
    <name type="scientific">Thermotomaculum hydrothermale</name>
    <dbReference type="NCBI Taxonomy" id="981385"/>
    <lineage>
        <taxon>Bacteria</taxon>
        <taxon>Pseudomonadati</taxon>
        <taxon>Acidobacteriota</taxon>
        <taxon>Holophagae</taxon>
        <taxon>Thermotomaculales</taxon>
        <taxon>Thermotomaculaceae</taxon>
        <taxon>Thermotomaculum</taxon>
    </lineage>
</organism>
<evidence type="ECO:0000256" key="5">
    <source>
        <dbReference type="ARBA" id="ARBA00022741"/>
    </source>
</evidence>
<reference evidence="11 12" key="1">
    <citation type="journal article" date="2012" name="Extremophiles">
        <title>Thermotomaculum hydrothermale gen. nov., sp. nov., a novel heterotrophic thermophile within the phylum Acidobacteria from a deep-sea hydrothermal vent chimney in the Southern Okinawa Trough.</title>
        <authorList>
            <person name="Izumi H."/>
            <person name="Nunoura T."/>
            <person name="Miyazaki M."/>
            <person name="Mino S."/>
            <person name="Toki T."/>
            <person name="Takai K."/>
            <person name="Sako Y."/>
            <person name="Sawabe T."/>
            <person name="Nakagawa S."/>
        </authorList>
    </citation>
    <scope>NUCLEOTIDE SEQUENCE [LARGE SCALE GENOMIC DNA]</scope>
    <source>
        <strain evidence="11 12">AC55</strain>
    </source>
</reference>
<feature type="domain" description="Histidine kinase" evidence="10">
    <location>
        <begin position="521"/>
        <end position="730"/>
    </location>
</feature>
<comment type="catalytic activity">
    <reaction evidence="1">
        <text>ATP + protein L-histidine = ADP + protein N-phospho-L-histidine.</text>
        <dbReference type="EC" id="2.7.13.3"/>
    </reaction>
</comment>
<evidence type="ECO:0000256" key="8">
    <source>
        <dbReference type="ARBA" id="ARBA00023012"/>
    </source>
</evidence>
<evidence type="ECO:0000256" key="2">
    <source>
        <dbReference type="ARBA" id="ARBA00012438"/>
    </source>
</evidence>
<dbReference type="Pfam" id="PF13589">
    <property type="entry name" value="HATPase_c_3"/>
    <property type="match status" value="1"/>
</dbReference>
<dbReference type="RefSeq" id="WP_201328243.1">
    <property type="nucleotide sequence ID" value="NZ_AP017470.1"/>
</dbReference>
<sequence>MLYKDELSFRPRARLIKIIGEQLISSEVIALVELVRNSYDADATEVFIKLIDIQNPEKGKIIIEDNGTGMSLEKIRNVWLEPATPDKKMEECKRYSKCFNRKLLGEKGIGRFAVHKLGEKVKLVTRATIDCFGTLENYETVVDINWNKFSEDKYLDEVKIEIETRTPQYFLQRGGVYIEISNINPWKVSTIVNTVRKLKALESPDIIRRSDNSDGSKTGQFKMKIASNNSEIQKEIDAVKSINVLLESAFYKIHGVVDEQGILHFTYSFNRPDYPELSRSIPGGKIDLKEFILNFLEELKKLYESKNETNKEKNQKNFYKDIFPGKFYVDFYVWDLDSSALKVAGLQMEYKTVIKPNAGVRVYRDGFRVWPYGEEDDDWLGLDLRRLNAPKERLISRNQIVGFINISSERNPLLIDQSNREGLIKNTQYEVFYELVKASLKHMSNLRKQDKTKMDKAKEKSKYDDEVTQTISNLKNKLRRNKHYDLYKEDVEKIEKVYKERVTDILDRYMQAAAIGISYTLPVHELNIRFKSINSLIKEIEKNPLFLNDYIRELENLIENTQNIVKAIGNLMQRKKRKEVLLLKVVKNAIKIKERELKEFDIKVSIVGDLQQKAVIIENLVGTAFLNLVDNAIYWIRVKRMQLREKGIYYKGIIEIILGEEDDRPFITIKDNGTGIKDPIEMLKEPYYSRKENGYGLGLYIVDNIMTRHNGKLEAKNWKEGAVFKLIFEK</sequence>
<evidence type="ECO:0000256" key="1">
    <source>
        <dbReference type="ARBA" id="ARBA00000085"/>
    </source>
</evidence>